<dbReference type="InterPro" id="IPR049163">
    <property type="entry name" value="Pif1-like_2B_dom"/>
</dbReference>
<gene>
    <name evidence="2" type="ORF">PFISCL1PPCAC_22048</name>
</gene>
<reference evidence="2" key="1">
    <citation type="submission" date="2023-10" db="EMBL/GenBank/DDBJ databases">
        <title>Genome assembly of Pristionchus species.</title>
        <authorList>
            <person name="Yoshida K."/>
            <person name="Sommer R.J."/>
        </authorList>
    </citation>
    <scope>NUCLEOTIDE SEQUENCE</scope>
    <source>
        <strain evidence="2">RS5133</strain>
    </source>
</reference>
<comment type="caution">
    <text evidence="2">The sequence shown here is derived from an EMBL/GenBank/DDBJ whole genome shotgun (WGS) entry which is preliminary data.</text>
</comment>
<evidence type="ECO:0000313" key="3">
    <source>
        <dbReference type="Proteomes" id="UP001432322"/>
    </source>
</evidence>
<accession>A0AAV5WER0</accession>
<dbReference type="PANTHER" id="PTHR10492">
    <property type="match status" value="1"/>
</dbReference>
<dbReference type="AlphaFoldDB" id="A0AAV5WER0"/>
<name>A0AAV5WER0_9BILA</name>
<dbReference type="SUPFAM" id="SSF52540">
    <property type="entry name" value="P-loop containing nucleoside triphosphate hydrolases"/>
    <property type="match status" value="1"/>
</dbReference>
<dbReference type="InterPro" id="IPR027417">
    <property type="entry name" value="P-loop_NTPase"/>
</dbReference>
<evidence type="ECO:0000313" key="2">
    <source>
        <dbReference type="EMBL" id="GMT30751.1"/>
    </source>
</evidence>
<protein>
    <recommendedName>
        <fullName evidence="1">DNA helicase Pif1-like 2B domain-containing protein</fullName>
    </recommendedName>
</protein>
<dbReference type="EMBL" id="BTSY01000005">
    <property type="protein sequence ID" value="GMT30751.1"/>
    <property type="molecule type" value="Genomic_DNA"/>
</dbReference>
<feature type="domain" description="DNA helicase Pif1-like 2B" evidence="1">
    <location>
        <begin position="84"/>
        <end position="122"/>
    </location>
</feature>
<evidence type="ECO:0000259" key="1">
    <source>
        <dbReference type="Pfam" id="PF21530"/>
    </source>
</evidence>
<keyword evidence="3" id="KW-1185">Reference proteome</keyword>
<dbReference type="Pfam" id="PF21530">
    <property type="entry name" value="Pif1_2B_dom"/>
    <property type="match status" value="1"/>
</dbReference>
<dbReference type="PANTHER" id="PTHR10492:SF57">
    <property type="entry name" value="ATP-DEPENDENT DNA HELICASE"/>
    <property type="match status" value="1"/>
</dbReference>
<feature type="non-terminal residue" evidence="2">
    <location>
        <position position="1"/>
    </location>
</feature>
<feature type="non-terminal residue" evidence="2">
    <location>
        <position position="170"/>
    </location>
</feature>
<proteinExistence type="predicted"/>
<organism evidence="2 3">
    <name type="scientific">Pristionchus fissidentatus</name>
    <dbReference type="NCBI Taxonomy" id="1538716"/>
    <lineage>
        <taxon>Eukaryota</taxon>
        <taxon>Metazoa</taxon>
        <taxon>Ecdysozoa</taxon>
        <taxon>Nematoda</taxon>
        <taxon>Chromadorea</taxon>
        <taxon>Rhabditida</taxon>
        <taxon>Rhabditina</taxon>
        <taxon>Diplogasteromorpha</taxon>
        <taxon>Diplogasteroidea</taxon>
        <taxon>Neodiplogasteridae</taxon>
        <taxon>Pristionchus</taxon>
    </lineage>
</organism>
<sequence length="170" mass="19141">PSVHAHLEAESPDDVIDFVCGPDRTPVQIAKSSVLCEFSEKADEVNEKMLARLEGEVKSYRGIDMSLNGRIDSMPEWTMKETPAGFPPFELRLKVGAIVYVLKDLDPSNGLWTGVRLMVTQLGDELITCERIGDCEGDRVVVLSKCKFETDHFYRNQFPLRLAYAMTLKD</sequence>
<dbReference type="Proteomes" id="UP001432322">
    <property type="component" value="Unassembled WGS sequence"/>
</dbReference>